<keyword evidence="1" id="KW-0175">Coiled coil</keyword>
<feature type="coiled-coil region" evidence="1">
    <location>
        <begin position="1525"/>
        <end position="1566"/>
    </location>
</feature>
<dbReference type="PANTHER" id="PTHR43939:SF50">
    <property type="entry name" value="NUCLEOPORIN"/>
    <property type="match status" value="1"/>
</dbReference>
<organism evidence="3 4">
    <name type="scientific">Acer yangbiense</name>
    <dbReference type="NCBI Taxonomy" id="1000413"/>
    <lineage>
        <taxon>Eukaryota</taxon>
        <taxon>Viridiplantae</taxon>
        <taxon>Streptophyta</taxon>
        <taxon>Embryophyta</taxon>
        <taxon>Tracheophyta</taxon>
        <taxon>Spermatophyta</taxon>
        <taxon>Magnoliopsida</taxon>
        <taxon>eudicotyledons</taxon>
        <taxon>Gunneridae</taxon>
        <taxon>Pentapetalae</taxon>
        <taxon>rosids</taxon>
        <taxon>malvids</taxon>
        <taxon>Sapindales</taxon>
        <taxon>Sapindaceae</taxon>
        <taxon>Hippocastanoideae</taxon>
        <taxon>Acereae</taxon>
        <taxon>Acer</taxon>
    </lineage>
</organism>
<protein>
    <submittedName>
        <fullName evidence="3">Uncharacterized protein</fullName>
    </submittedName>
</protein>
<feature type="coiled-coil region" evidence="1">
    <location>
        <begin position="698"/>
        <end position="732"/>
    </location>
</feature>
<dbReference type="EMBL" id="VAHF01000005">
    <property type="protein sequence ID" value="TXG62378.1"/>
    <property type="molecule type" value="Genomic_DNA"/>
</dbReference>
<feature type="compositionally biased region" description="Polar residues" evidence="2">
    <location>
        <begin position="53"/>
        <end position="68"/>
    </location>
</feature>
<proteinExistence type="predicted"/>
<sequence>MDKDKNKSRSELLKAGRKKLQQFREKKDGKGGSSSHGKSSKKSSKSEQHQSDTDTASSAAKPTVSSLTEVEDVSNVDSDLRVVDSDSMENSLVPETDVASVDLSSVAITPEESIVDASLAHDAELPPLQSGVSDDDSTVPKNKESTQIVDAEESIAMPSATLGAPVLEGETKHADNSGITNLTASSASVDTAEEVAEMDTVNGMEREEVFPSQKVIPDASLIQSSGDQVTDVGCALLLLNLSYYFWKMQEADDLGLKKFDRTGEPELEGDRKLVLSDLGGTAATLREADATPATSHQVENQLKDAVAGFPDEEKSGIPFVIYGNDQKEGAQANAENKTVTEMHNQQYMPEDSLMTRGKAHEGSLETEMESSKGPVSNAELGNSGLILHEYCHPDLFERLKEELYLTNFGKDIFHLQLKEMSDMEMEFDHQQQQLVDEISLLRASLNEDQEKKERLAEELAHCRSELQAAASKTGELENQVHSVKVEAHEFSSRAHELQISLERSQGDLSNMSVELADCKGLVATLQVENEKLNGTLASMTEDGKKLVEEKESCLHENEKLSLELADCKSIIASLQLENSNLSGTLTKVIEERKKLEEEKESHACEYARISGELTDCKGLVSALQVENANINHSLSLITEERKKIEEDKEYFIRENERLSNELLVLQKKFPSDSEERTRDGRISSLVLETPSSDDPQALVVLKAHLEEAEKILQNLEKAIEEMHSEAMSFSRSSGKMAAPGVSKLIQAFESKVQHDELEAEDKSLPEDQSPADPFKLIKEQTGKLRTVLQQLPLDAGESFNVAGMELKIENEALKKNCDNLEVTNIELGVLYEAVKQHACEVEAKNKEFEVQIEALKREDIILKAEYVELGEKVSGYKSRANELLSQLHDLQRSSDEKTSVMEYQLESLQKEATERALILEQEWESTIAQTSKMMGRLDECIARVSGSAISTRTDDGLDVNSHIGASVNATIKLIEGLQEKKEAALEDLESVHGSYKEVNEKLTDLIRKNESASVTLHQIYGDLMKLLIDSCGSVDEIDMNIQAGELVDPLDYANYKTFLEQLKNLLGERLQLQSLNKELNSELMSRTSDIEELNRRSLTFKVIQKLAEDVEGVVNLQNSETDSDITPASHLESLVSLLVQKYNEASEEVSTYRNLFSNTIQKLIEDVDGVVNLENTDTDLDLTPALHLELLVSSLVQKYKEASERVSSSREDFSNDIQKLVGDIEGLVILENTEADLDITPALRLELLVSSLVQKYKEASERVSSSTEEFLNTIQKLIGDIEGVVNLHTSESNSDITPALRLELLVSSLVQKYKETSEQVSSSTEEFSNTVQKLIGDIDGVLKMEDTVTNSDITPALRLESLVSSLVQKYKEASEQVNSSTQEFSTTIQKLIGDIEGVVNLGNTENNSDITPALHLESLVSSLVQKYKGVGERVCSSNEEFGSKTMEMTELQEKIEQLNAFKLKHENEILALKESLGQAEEALTVARSELQEKASELGQSDQRVSSVREKLGIAVGKGKALVVQRDNLKQSLAETSKELERCSQELQLKDARLHELETKLKTYTEAGERVESLESELSYIRNSATALRESFLLKDSVLQRIEEILEDLDLPEQFHSRGIIEKVDWLARSAAGNPLPVTEWDQKSSVGGSYSDAWKEDAPPSSSSGDDLRRNYEELQNKFYGLAEQTEMLEQSLMERNHMVQRWEELLDRINMPSHLRSVEPEGRIEWLGTALMEADHDRSSLLQKIDKLENYCGLVTADLEESQKRISELEGDLQAVIHEREHLSERLEILTSDQEGILAKAVRFEHENGKLQSEVTDLQEKLAEKVGNEERIQSIEVELHKLEGLVSDALQDPDAKELVSGECGTECLEALLRKLIKHYSALSMAKPVLGSAVDGIQTTEADANLDESGSRDIIITEKPDLAVLRKDLEEAMSNLMHVKEERDVYVEKQQSLICEVEALDRKREELQEQLIQEEQKSASLREKLNVAVRKGKSLVQQRDSLKQTLEELNNEVDRLKSEISHRENALADNEQKIRGLSAYPEMVEALESERVFLRDRLTETEHVLQEREHILNSTINALGEIDVGGEVTIDDPVEKLKQVGKLLRDLHASLASSEQESKKSRRAAELLLAELNEVQERNDYLQEDLAKAGDELAETSREREVAEAAKFEALSRFEKLSTVYSEGKQKQYYELMVLKTSVKELKKGFSDVNSLLADVFSKDLEFLHNLEANMESCLKQRDTTDAVGMPILSAYSGITSSNSQNKQNLLSMDSWSGLDVPDHLDDSAIVEVCSFVEASLQELKTDVVALKDKLHKHPISLQERASNLSKVMEILRGEMNLQKKSFEALKRDFTHVESVEREKDKEIVVLRRNIALLYEACNNSIMDIVNKKAELVGNNSVFGERGMSLNPVISVDGDLPSCGQALFNSEEYIKAIADRLSSTLKDFAVTKSENVEGNLKEMKATIADLQRELQEKDIQKDRICSELVAQIKGAEAAAQSYLQDLQSEKSRVYDMEQQLKVMEEERSLLEQRLKELQDDQATLTELKDRVKSLSDVLPAKDQEIEALMQALDEEEIQMDELKNRIKELEKVLQQKNLDLQNLEASRGKIAKRLSVTVNKFDELHHLSESLLAEVEKLQSQLQDRDAEISFLRQEVTRCTNEVLVASQTSKKRDSDEIQEILSWVDTIISRTGVHDLHLDDKESSQVQCRELLEKKISAIISEFVDQRLAAQSRDAMLQVERGKVQELTHREEVLRKSLREMESQINMLEDVGDSGRENSLTSEILEVEPLMNKWTVPGPSTTSQVRSLRKVNNDQVAIAIDTEHDSSRLEDEDDDKVHGFKSLTTSRIVPRFTRPVTDMIDGLWVSCDRALMRQPALRLSIIVYWAVLHTLLASLVF</sequence>
<reference evidence="4" key="1">
    <citation type="journal article" date="2019" name="Gigascience">
        <title>De novo genome assembly of the endangered Acer yangbiense, a plant species with extremely small populations endemic to Yunnan Province, China.</title>
        <authorList>
            <person name="Yang J."/>
            <person name="Wariss H.M."/>
            <person name="Tao L."/>
            <person name="Zhang R."/>
            <person name="Yun Q."/>
            <person name="Hollingsworth P."/>
            <person name="Dao Z."/>
            <person name="Luo G."/>
            <person name="Guo H."/>
            <person name="Ma Y."/>
            <person name="Sun W."/>
        </authorList>
    </citation>
    <scope>NUCLEOTIDE SEQUENCE [LARGE SCALE GENOMIC DNA]</scope>
    <source>
        <strain evidence="4">cv. Malutang</strain>
    </source>
</reference>
<feature type="coiled-coil region" evidence="1">
    <location>
        <begin position="1922"/>
        <end position="2064"/>
    </location>
</feature>
<feature type="compositionally biased region" description="Basic and acidic residues" evidence="2">
    <location>
        <begin position="1"/>
        <end position="14"/>
    </location>
</feature>
<feature type="coiled-coil region" evidence="1">
    <location>
        <begin position="522"/>
        <end position="612"/>
    </location>
</feature>
<keyword evidence="4" id="KW-1185">Reference proteome</keyword>
<feature type="coiled-coil region" evidence="1">
    <location>
        <begin position="1760"/>
        <end position="1822"/>
    </location>
</feature>
<feature type="region of interest" description="Disordered" evidence="2">
    <location>
        <begin position="1637"/>
        <end position="1668"/>
    </location>
</feature>
<dbReference type="PANTHER" id="PTHR43939">
    <property type="entry name" value="COILED-COIL DOMAIN-CONTAINING PROTEIN 158"/>
    <property type="match status" value="1"/>
</dbReference>
<dbReference type="Proteomes" id="UP000323000">
    <property type="component" value="Chromosome 5"/>
</dbReference>
<dbReference type="SUPFAM" id="SSF57997">
    <property type="entry name" value="Tropomyosin"/>
    <property type="match status" value="1"/>
</dbReference>
<feature type="coiled-coil region" evidence="1">
    <location>
        <begin position="1062"/>
        <end position="1096"/>
    </location>
</feature>
<feature type="coiled-coil region" evidence="1">
    <location>
        <begin position="803"/>
        <end position="865"/>
    </location>
</feature>
<evidence type="ECO:0000256" key="1">
    <source>
        <dbReference type="SAM" id="Coils"/>
    </source>
</evidence>
<accession>A0A5C7I0A8</accession>
<evidence type="ECO:0000256" key="2">
    <source>
        <dbReference type="SAM" id="MobiDB-lite"/>
    </source>
</evidence>
<gene>
    <name evidence="3" type="ORF">EZV62_013741</name>
</gene>
<feature type="coiled-coil region" evidence="1">
    <location>
        <begin position="2741"/>
        <end position="2768"/>
    </location>
</feature>
<feature type="coiled-coil region" evidence="1">
    <location>
        <begin position="2449"/>
        <end position="2651"/>
    </location>
</feature>
<name>A0A5C7I0A8_9ROSI</name>
<feature type="coiled-coil region" evidence="1">
    <location>
        <begin position="438"/>
        <end position="472"/>
    </location>
</feature>
<comment type="caution">
    <text evidence="3">The sequence shown here is derived from an EMBL/GenBank/DDBJ whole genome shotgun (WGS) entry which is preliminary data.</text>
</comment>
<feature type="coiled-coil region" evidence="1">
    <location>
        <begin position="1448"/>
        <end position="1496"/>
    </location>
</feature>
<feature type="coiled-coil region" evidence="1">
    <location>
        <begin position="2118"/>
        <end position="2166"/>
    </location>
</feature>
<dbReference type="OrthoDB" id="649641at2759"/>
<evidence type="ECO:0000313" key="3">
    <source>
        <dbReference type="EMBL" id="TXG62378.1"/>
    </source>
</evidence>
<evidence type="ECO:0000313" key="4">
    <source>
        <dbReference type="Proteomes" id="UP000323000"/>
    </source>
</evidence>
<feature type="region of interest" description="Disordered" evidence="2">
    <location>
        <begin position="1"/>
        <end position="104"/>
    </location>
</feature>